<dbReference type="SUPFAM" id="SSF48019">
    <property type="entry name" value="post-AAA+ oligomerization domain-like"/>
    <property type="match status" value="1"/>
</dbReference>
<comment type="caution">
    <text evidence="13">The sequence shown here is derived from an EMBL/GenBank/DDBJ whole genome shotgun (WGS) entry which is preliminary data.</text>
</comment>
<sequence length="536" mass="60223">MGYLMQDIFFSDEELIPKEYLALARKYRPKTFDDMIGQPVLVQTLTNAISSKRIPHAIILTGIRGVGKTTSARIIARALNCIGKDGRGSETAQPCGVCDSCVAISGDRHQDVIEIDAASNTGVNDIREIIENAKYRPLSARYKIYIIDEVHMLSNSAFNALLKTLEEPPAHVKFVFATTEIRKIPITILSRCQRFDLKRIDIAELTQHYENILAKEGFKGDKAALSLIANAAQGSVRDGLSMLDQALSLSGGAVDEQSVRRMLGLADLNLVFKLFDNLINGNTLEIINNLKELYDIGADPSLVIQDLLEITHGVTKAKVADLKNIFNFPEFEWSKYSYYADKLSIPFLSRCWQTLLKGLEEMKSSLFPFSNLEMILIRIAYMSQLPTPEELIKSGTTIATIEDTDNPNEVAQKTAITSFEDMTKLCLEQKEMLIYHHLISDLRIAEFSPPNIKVKLLEHAPKSFPLTLQNFLNEHTGQKWSVNITDEECSNPTINEIGQEKERNLKEKIVNSDLVQDILNTFTETEILDIKTTKSF</sequence>
<evidence type="ECO:0000256" key="9">
    <source>
        <dbReference type="ARBA" id="ARBA00022932"/>
    </source>
</evidence>
<evidence type="ECO:0000259" key="12">
    <source>
        <dbReference type="SMART" id="SM00382"/>
    </source>
</evidence>
<dbReference type="PATRIC" id="fig|86105.3.peg.1577"/>
<keyword evidence="7" id="KW-0862">Zinc</keyword>
<dbReference type="AlphaFoldDB" id="A0A0C1QK96"/>
<accession>A0A0C1QK96</accession>
<comment type="similarity">
    <text evidence="1 11">Belongs to the DnaX/STICHEL family.</text>
</comment>
<dbReference type="NCBIfam" id="NF004046">
    <property type="entry name" value="PRK05563.1"/>
    <property type="match status" value="1"/>
</dbReference>
<dbReference type="InterPro" id="IPR022107">
    <property type="entry name" value="DNA_pol_III_gamma/tau_C"/>
</dbReference>
<dbReference type="Proteomes" id="UP000031258">
    <property type="component" value="Unassembled WGS sequence"/>
</dbReference>
<dbReference type="GO" id="GO:0005524">
    <property type="term" value="F:ATP binding"/>
    <property type="evidence" value="ECO:0007669"/>
    <property type="project" value="UniProtKB-KW"/>
</dbReference>
<keyword evidence="6 11" id="KW-0547">Nucleotide-binding</keyword>
<reference evidence="13 14" key="1">
    <citation type="submission" date="2014-11" db="EMBL/GenBank/DDBJ databases">
        <title>A Rickettsiales Symbiont of Amoebae With Ancient Features.</title>
        <authorList>
            <person name="Schulz F."/>
            <person name="Martijn J."/>
            <person name="Wascher F."/>
            <person name="Kostanjsek R."/>
            <person name="Ettema T.J."/>
            <person name="Horn M."/>
        </authorList>
    </citation>
    <scope>NUCLEOTIDE SEQUENCE [LARGE SCALE GENOMIC DNA]</scope>
    <source>
        <strain evidence="13 14">UWC36</strain>
    </source>
</reference>
<dbReference type="Pfam" id="PF13177">
    <property type="entry name" value="DNA_pol3_delta2"/>
    <property type="match status" value="1"/>
</dbReference>
<evidence type="ECO:0000256" key="2">
    <source>
        <dbReference type="ARBA" id="ARBA00022679"/>
    </source>
</evidence>
<dbReference type="STRING" id="86105.NF27_HJ00110"/>
<evidence type="ECO:0000256" key="8">
    <source>
        <dbReference type="ARBA" id="ARBA00022840"/>
    </source>
</evidence>
<evidence type="ECO:0000313" key="14">
    <source>
        <dbReference type="Proteomes" id="UP000031258"/>
    </source>
</evidence>
<dbReference type="EMBL" id="JSWE01000180">
    <property type="protein sequence ID" value="KIE04558.1"/>
    <property type="molecule type" value="Genomic_DNA"/>
</dbReference>
<dbReference type="CDD" id="cd00009">
    <property type="entry name" value="AAA"/>
    <property type="match status" value="1"/>
</dbReference>
<keyword evidence="14" id="KW-1185">Reference proteome</keyword>
<dbReference type="InterPro" id="IPR027417">
    <property type="entry name" value="P-loop_NTPase"/>
</dbReference>
<proteinExistence type="inferred from homology"/>
<dbReference type="Pfam" id="PF12169">
    <property type="entry name" value="DNA_pol3_gamma3"/>
    <property type="match status" value="1"/>
</dbReference>
<dbReference type="Gene3D" id="3.40.50.300">
    <property type="entry name" value="P-loop containing nucleotide triphosphate hydrolases"/>
    <property type="match status" value="1"/>
</dbReference>
<evidence type="ECO:0000256" key="11">
    <source>
        <dbReference type="RuleBase" id="RU364063"/>
    </source>
</evidence>
<protein>
    <recommendedName>
        <fullName evidence="11">DNA polymerase III subunit gamma/tau</fullName>
        <ecNumber evidence="11">2.7.7.7</ecNumber>
    </recommendedName>
</protein>
<dbReference type="Pfam" id="PF22608">
    <property type="entry name" value="DNAX_ATPase_lid"/>
    <property type="match status" value="1"/>
</dbReference>
<evidence type="ECO:0000256" key="7">
    <source>
        <dbReference type="ARBA" id="ARBA00022833"/>
    </source>
</evidence>
<comment type="catalytic activity">
    <reaction evidence="10 11">
        <text>DNA(n) + a 2'-deoxyribonucleoside 5'-triphosphate = DNA(n+1) + diphosphate</text>
        <dbReference type="Rhea" id="RHEA:22508"/>
        <dbReference type="Rhea" id="RHEA-COMP:17339"/>
        <dbReference type="Rhea" id="RHEA-COMP:17340"/>
        <dbReference type="ChEBI" id="CHEBI:33019"/>
        <dbReference type="ChEBI" id="CHEBI:61560"/>
        <dbReference type="ChEBI" id="CHEBI:173112"/>
        <dbReference type="EC" id="2.7.7.7"/>
    </reaction>
</comment>
<dbReference type="GO" id="GO:0003677">
    <property type="term" value="F:DNA binding"/>
    <property type="evidence" value="ECO:0007669"/>
    <property type="project" value="InterPro"/>
</dbReference>
<evidence type="ECO:0000313" key="13">
    <source>
        <dbReference type="EMBL" id="KIE04558.1"/>
    </source>
</evidence>
<keyword evidence="4 11" id="KW-0235">DNA replication</keyword>
<name>A0A0C1QK96_9RICK</name>
<dbReference type="PANTHER" id="PTHR11669:SF0">
    <property type="entry name" value="PROTEIN STICHEL-LIKE 2"/>
    <property type="match status" value="1"/>
</dbReference>
<dbReference type="CDD" id="cd18137">
    <property type="entry name" value="HLD_clamp_pol_III_gamma_tau"/>
    <property type="match status" value="1"/>
</dbReference>
<gene>
    <name evidence="13" type="primary">dnaX_2</name>
    <name evidence="11" type="synonym">dnaX</name>
    <name evidence="13" type="ORF">NF27_HJ00110</name>
</gene>
<evidence type="ECO:0000256" key="6">
    <source>
        <dbReference type="ARBA" id="ARBA00022741"/>
    </source>
</evidence>
<dbReference type="EC" id="2.7.7.7" evidence="11"/>
<dbReference type="NCBIfam" id="NF006585">
    <property type="entry name" value="PRK09111.1"/>
    <property type="match status" value="1"/>
</dbReference>
<dbReference type="Gene3D" id="1.10.8.60">
    <property type="match status" value="1"/>
</dbReference>
<dbReference type="SMART" id="SM00382">
    <property type="entry name" value="AAA"/>
    <property type="match status" value="1"/>
</dbReference>
<dbReference type="InterPro" id="IPR045085">
    <property type="entry name" value="HLD_clamp_pol_III_gamma_tau"/>
</dbReference>
<feature type="domain" description="AAA+ ATPase" evidence="12">
    <location>
        <begin position="54"/>
        <end position="201"/>
    </location>
</feature>
<dbReference type="InterPro" id="IPR008921">
    <property type="entry name" value="DNA_pol3_clamp-load_cplx_C"/>
</dbReference>
<dbReference type="FunFam" id="3.40.50.300:FF:000014">
    <property type="entry name" value="DNA polymerase III subunit gamma/tau"/>
    <property type="match status" value="1"/>
</dbReference>
<dbReference type="GO" id="GO:0046872">
    <property type="term" value="F:metal ion binding"/>
    <property type="evidence" value="ECO:0007669"/>
    <property type="project" value="UniProtKB-KW"/>
</dbReference>
<dbReference type="InterPro" id="IPR012763">
    <property type="entry name" value="DNA_pol_III_sug/sutau_N"/>
</dbReference>
<evidence type="ECO:0000256" key="5">
    <source>
        <dbReference type="ARBA" id="ARBA00022723"/>
    </source>
</evidence>
<dbReference type="FunFam" id="1.10.8.60:FF:000013">
    <property type="entry name" value="DNA polymerase III subunit gamma/tau"/>
    <property type="match status" value="1"/>
</dbReference>
<dbReference type="SUPFAM" id="SSF52540">
    <property type="entry name" value="P-loop containing nucleoside triphosphate hydrolases"/>
    <property type="match status" value="1"/>
</dbReference>
<dbReference type="InterPro" id="IPR022754">
    <property type="entry name" value="DNA_pol_III_gamma-3"/>
</dbReference>
<evidence type="ECO:0000256" key="4">
    <source>
        <dbReference type="ARBA" id="ARBA00022705"/>
    </source>
</evidence>
<organism evidence="13 14">
    <name type="scientific">Candidatus Jidaibacter acanthamoebae</name>
    <dbReference type="NCBI Taxonomy" id="86105"/>
    <lineage>
        <taxon>Bacteria</taxon>
        <taxon>Pseudomonadati</taxon>
        <taxon>Pseudomonadota</taxon>
        <taxon>Alphaproteobacteria</taxon>
        <taxon>Rickettsiales</taxon>
        <taxon>Candidatus Midichloriaceae</taxon>
        <taxon>Candidatus Jidaibacter</taxon>
    </lineage>
</organism>
<dbReference type="GO" id="GO:0006261">
    <property type="term" value="P:DNA-templated DNA replication"/>
    <property type="evidence" value="ECO:0007669"/>
    <property type="project" value="TreeGrafter"/>
</dbReference>
<dbReference type="InterPro" id="IPR050238">
    <property type="entry name" value="DNA_Rep/Repair_Clamp_Loader"/>
</dbReference>
<dbReference type="PANTHER" id="PTHR11669">
    <property type="entry name" value="REPLICATION FACTOR C / DNA POLYMERASE III GAMMA-TAU SUBUNIT"/>
    <property type="match status" value="1"/>
</dbReference>
<dbReference type="NCBIfam" id="TIGR02397">
    <property type="entry name" value="dnaX_nterm"/>
    <property type="match status" value="1"/>
</dbReference>
<comment type="subunit">
    <text evidence="11">DNA polymerase III contains a core (composed of alpha, epsilon and theta chains) that associates with a tau subunit. This core dimerizes to form the POLIII' complex. PolIII' associates with the gamma complex (composed of gamma, delta, delta', psi and chi chains) and with the beta chain to form the complete DNA polymerase III complex.</text>
</comment>
<dbReference type="Pfam" id="PF12362">
    <property type="entry name" value="DUF3646"/>
    <property type="match status" value="1"/>
</dbReference>
<evidence type="ECO:0000256" key="10">
    <source>
        <dbReference type="ARBA" id="ARBA00049244"/>
    </source>
</evidence>
<keyword evidence="2 11" id="KW-0808">Transferase</keyword>
<keyword evidence="9 11" id="KW-0239">DNA-directed DNA polymerase</keyword>
<dbReference type="InterPro" id="IPR003593">
    <property type="entry name" value="AAA+_ATPase"/>
</dbReference>
<keyword evidence="5" id="KW-0479">Metal-binding</keyword>
<comment type="function">
    <text evidence="11">DNA polymerase III is a complex, multichain enzyme responsible for most of the replicative synthesis in bacteria. This DNA polymerase also exhibits 3' to 5' exonuclease activity.</text>
</comment>
<evidence type="ECO:0000256" key="1">
    <source>
        <dbReference type="ARBA" id="ARBA00006360"/>
    </source>
</evidence>
<dbReference type="Gene3D" id="1.20.272.10">
    <property type="match status" value="1"/>
</dbReference>
<keyword evidence="8 11" id="KW-0067">ATP-binding</keyword>
<evidence type="ECO:0000256" key="3">
    <source>
        <dbReference type="ARBA" id="ARBA00022695"/>
    </source>
</evidence>
<dbReference type="GO" id="GO:0003887">
    <property type="term" value="F:DNA-directed DNA polymerase activity"/>
    <property type="evidence" value="ECO:0007669"/>
    <property type="project" value="UniProtKB-KW"/>
</dbReference>
<dbReference type="GO" id="GO:0009360">
    <property type="term" value="C:DNA polymerase III complex"/>
    <property type="evidence" value="ECO:0007669"/>
    <property type="project" value="InterPro"/>
</dbReference>
<keyword evidence="3 11" id="KW-0548">Nucleotidyltransferase</keyword>